<name>A0A3P6THC6_LITSI</name>
<keyword evidence="3" id="KW-1185">Reference proteome</keyword>
<dbReference type="Proteomes" id="UP000277928">
    <property type="component" value="Unassembled WGS sequence"/>
</dbReference>
<feature type="region of interest" description="Disordered" evidence="1">
    <location>
        <begin position="1"/>
        <end position="23"/>
    </location>
</feature>
<dbReference type="EMBL" id="UYRX01000979">
    <property type="protein sequence ID" value="VDK87502.1"/>
    <property type="molecule type" value="Genomic_DNA"/>
</dbReference>
<evidence type="ECO:0000313" key="3">
    <source>
        <dbReference type="Proteomes" id="UP000277928"/>
    </source>
</evidence>
<dbReference type="AlphaFoldDB" id="A0A3P6THC6"/>
<proteinExistence type="predicted"/>
<evidence type="ECO:0000313" key="2">
    <source>
        <dbReference type="EMBL" id="VDK87502.1"/>
    </source>
</evidence>
<protein>
    <submittedName>
        <fullName evidence="2">Uncharacterized protein</fullName>
    </submittedName>
</protein>
<sequence length="70" mass="8045">MLHMRMERCNSPPHSFRNLQGGPGEAEMGVKSLELPFIPQCRVCYNTTRRPRNTAELRFGSLPRRTSDVN</sequence>
<evidence type="ECO:0000256" key="1">
    <source>
        <dbReference type="SAM" id="MobiDB-lite"/>
    </source>
</evidence>
<organism evidence="2 3">
    <name type="scientific">Litomosoides sigmodontis</name>
    <name type="common">Filarial nematode worm</name>
    <dbReference type="NCBI Taxonomy" id="42156"/>
    <lineage>
        <taxon>Eukaryota</taxon>
        <taxon>Metazoa</taxon>
        <taxon>Ecdysozoa</taxon>
        <taxon>Nematoda</taxon>
        <taxon>Chromadorea</taxon>
        <taxon>Rhabditida</taxon>
        <taxon>Spirurina</taxon>
        <taxon>Spiruromorpha</taxon>
        <taxon>Filarioidea</taxon>
        <taxon>Onchocercidae</taxon>
        <taxon>Litomosoides</taxon>
    </lineage>
</organism>
<reference evidence="2 3" key="1">
    <citation type="submission" date="2018-08" db="EMBL/GenBank/DDBJ databases">
        <authorList>
            <person name="Laetsch R D."/>
            <person name="Stevens L."/>
            <person name="Kumar S."/>
            <person name="Blaxter L. M."/>
        </authorList>
    </citation>
    <scope>NUCLEOTIDE SEQUENCE [LARGE SCALE GENOMIC DNA]</scope>
</reference>
<gene>
    <name evidence="2" type="ORF">NLS_LOCUS8185</name>
</gene>
<accession>A0A3P6THC6</accession>